<dbReference type="RefSeq" id="WP_116685292.1">
    <property type="nucleotide sequence ID" value="NZ_CAWNYD010000001.1"/>
</dbReference>
<comment type="caution">
    <text evidence="7">The sequence shown here is derived from an EMBL/GenBank/DDBJ whole genome shotgun (WGS) entry which is preliminary data.</text>
</comment>
<evidence type="ECO:0000256" key="6">
    <source>
        <dbReference type="SAM" id="SignalP"/>
    </source>
</evidence>
<comment type="subcellular location">
    <subcellularLocation>
        <location evidence="1">Secreted</location>
        <location evidence="1">Cell wall</location>
    </subcellularLocation>
</comment>
<dbReference type="InterPro" id="IPR036941">
    <property type="entry name" value="Rcpt_L-dom_sf"/>
</dbReference>
<gene>
    <name evidence="7" type="ORF">DC094_01360</name>
</gene>
<keyword evidence="8" id="KW-1185">Reference proteome</keyword>
<sequence length="460" mass="50904">MKSIKCFISTILIQIIFYGSAYAEEATTLKENQYSIETHKVICEESSYQLSTQAEVDAFPDDCQIITGDLIIGNDQEIKSNIYSISRLKHLTSIGKSLQIRNNESLTSLFGLHGITFIGKNLLISENPLLSQFDWLYALTTLEGDLSIDSNNSLYNVSGLSKLQDIGGNISVINNESLPQLYGINLKPDNIVNDEQNLIISGNPSLSDCSSLCPALLNKSELDGVNITRNKAQCSSLNSVEEDCRIETLCPAKDYTFERQSEIDDFYAKSQCTRIQGNLIIGSATPNFNETYDITNLEGLNMISSVANNLSIMVIHDLQTIDPLSKLISVGGHLKISANKNLTNIDGLFNLNSIGRWLYIAFNQSLESIEGISNVTSIHEGLEIEHNDKLDSLEGFNITEVLSPFKGDALIINDNNMLRDCSALCPIINKKDLNNIIFIQRNIGSCFSNTEVLEHCAVNY</sequence>
<dbReference type="SUPFAM" id="SSF52058">
    <property type="entry name" value="L domain-like"/>
    <property type="match status" value="3"/>
</dbReference>
<dbReference type="AlphaFoldDB" id="A0A2V1GZS6"/>
<dbReference type="Proteomes" id="UP000244906">
    <property type="component" value="Unassembled WGS sequence"/>
</dbReference>
<proteinExistence type="predicted"/>
<evidence type="ECO:0000313" key="8">
    <source>
        <dbReference type="Proteomes" id="UP000244906"/>
    </source>
</evidence>
<keyword evidence="5" id="KW-0325">Glycoprotein</keyword>
<evidence type="ECO:0000256" key="2">
    <source>
        <dbReference type="ARBA" id="ARBA00022512"/>
    </source>
</evidence>
<evidence type="ECO:0008006" key="9">
    <source>
        <dbReference type="Google" id="ProtNLM"/>
    </source>
</evidence>
<evidence type="ECO:0000256" key="5">
    <source>
        <dbReference type="ARBA" id="ARBA00023180"/>
    </source>
</evidence>
<dbReference type="EMBL" id="QDDL01000001">
    <property type="protein sequence ID" value="PVZ71703.1"/>
    <property type="molecule type" value="Genomic_DNA"/>
</dbReference>
<name>A0A2V1GZS6_9GAMM</name>
<evidence type="ECO:0000256" key="4">
    <source>
        <dbReference type="ARBA" id="ARBA00022729"/>
    </source>
</evidence>
<accession>A0A2V1GZS6</accession>
<dbReference type="PANTHER" id="PTHR31018:SF3">
    <property type="entry name" value="RECEPTOR PROTEIN-TYROSINE KINASE"/>
    <property type="match status" value="1"/>
</dbReference>
<organism evidence="7 8">
    <name type="scientific">Pelagibaculum spongiae</name>
    <dbReference type="NCBI Taxonomy" id="2080658"/>
    <lineage>
        <taxon>Bacteria</taxon>
        <taxon>Pseudomonadati</taxon>
        <taxon>Pseudomonadota</taxon>
        <taxon>Gammaproteobacteria</taxon>
        <taxon>Oceanospirillales</taxon>
        <taxon>Pelagibaculum</taxon>
    </lineage>
</organism>
<dbReference type="OrthoDB" id="5499788at2"/>
<evidence type="ECO:0000313" key="7">
    <source>
        <dbReference type="EMBL" id="PVZ71703.1"/>
    </source>
</evidence>
<evidence type="ECO:0000256" key="1">
    <source>
        <dbReference type="ARBA" id="ARBA00004191"/>
    </source>
</evidence>
<dbReference type="PANTHER" id="PTHR31018">
    <property type="entry name" value="SPORULATION-SPECIFIC PROTEIN-RELATED"/>
    <property type="match status" value="1"/>
</dbReference>
<reference evidence="7 8" key="1">
    <citation type="submission" date="2018-04" db="EMBL/GenBank/DDBJ databases">
        <title>Thalassorhabdus spongiae gen. nov., sp. nov., isolated from a marine sponge in South-West Iceland.</title>
        <authorList>
            <person name="Knobloch S."/>
            <person name="Daussin A."/>
            <person name="Johannsson R."/>
            <person name="Marteinsson V.T."/>
        </authorList>
    </citation>
    <scope>NUCLEOTIDE SEQUENCE [LARGE SCALE GENOMIC DNA]</scope>
    <source>
        <strain evidence="7 8">Hp12</strain>
    </source>
</reference>
<protein>
    <recommendedName>
        <fullName evidence="9">Receptor L-domain domain-containing protein</fullName>
    </recommendedName>
</protein>
<feature type="signal peptide" evidence="6">
    <location>
        <begin position="1"/>
        <end position="23"/>
    </location>
</feature>
<evidence type="ECO:0000256" key="3">
    <source>
        <dbReference type="ARBA" id="ARBA00022525"/>
    </source>
</evidence>
<keyword evidence="4 6" id="KW-0732">Signal</keyword>
<dbReference type="GO" id="GO:0030313">
    <property type="term" value="C:cell envelope"/>
    <property type="evidence" value="ECO:0007669"/>
    <property type="project" value="UniProtKB-SubCell"/>
</dbReference>
<keyword evidence="3" id="KW-0964">Secreted</keyword>
<feature type="chain" id="PRO_5016118991" description="Receptor L-domain domain-containing protein" evidence="6">
    <location>
        <begin position="24"/>
        <end position="460"/>
    </location>
</feature>
<keyword evidence="2" id="KW-0134">Cell wall</keyword>
<dbReference type="InterPro" id="IPR051648">
    <property type="entry name" value="CWI-Assembly_Regulator"/>
</dbReference>
<dbReference type="Gene3D" id="3.80.20.20">
    <property type="entry name" value="Receptor L-domain"/>
    <property type="match status" value="3"/>
</dbReference>